<organism evidence="7 8">
    <name type="scientific">Deinococcus lacus</name>
    <dbReference type="NCBI Taxonomy" id="392561"/>
    <lineage>
        <taxon>Bacteria</taxon>
        <taxon>Thermotogati</taxon>
        <taxon>Deinococcota</taxon>
        <taxon>Deinococci</taxon>
        <taxon>Deinococcales</taxon>
        <taxon>Deinococcaceae</taxon>
        <taxon>Deinococcus</taxon>
    </lineage>
</organism>
<comment type="subcellular location">
    <subcellularLocation>
        <location evidence="1">Cell envelope</location>
    </subcellularLocation>
</comment>
<gene>
    <name evidence="7" type="ORF">ACFP81_09315</name>
</gene>
<dbReference type="InterPro" id="IPR001505">
    <property type="entry name" value="Copper_CuA"/>
</dbReference>
<evidence type="ECO:0000256" key="5">
    <source>
        <dbReference type="SAM" id="Phobius"/>
    </source>
</evidence>
<dbReference type="PANTHER" id="PTHR42838:SF2">
    <property type="entry name" value="NITROUS-OXIDE REDUCTASE"/>
    <property type="match status" value="1"/>
</dbReference>
<keyword evidence="8" id="KW-1185">Reference proteome</keyword>
<proteinExistence type="predicted"/>
<evidence type="ECO:0000313" key="7">
    <source>
        <dbReference type="EMBL" id="MFC6592175.1"/>
    </source>
</evidence>
<evidence type="ECO:0000256" key="1">
    <source>
        <dbReference type="ARBA" id="ARBA00004196"/>
    </source>
</evidence>
<dbReference type="InterPro" id="IPR034214">
    <property type="entry name" value="Ba3_CcO_II_C"/>
</dbReference>
<evidence type="ECO:0000256" key="3">
    <source>
        <dbReference type="ARBA" id="ARBA00023008"/>
    </source>
</evidence>
<dbReference type="SUPFAM" id="SSF49503">
    <property type="entry name" value="Cupredoxins"/>
    <property type="match status" value="1"/>
</dbReference>
<name>A0ABW1YG88_9DEIO</name>
<dbReference type="InterPro" id="IPR051403">
    <property type="entry name" value="NosZ/Cyto_c_oxidase_sub2"/>
</dbReference>
<keyword evidence="5" id="KW-0812">Transmembrane</keyword>
<sequence length="219" mass="23534">MAPGTEGRPYEGLPYIEPSHAGSRQRPGLNHHTLELYENIWLGIAGLMAVFLFVAVLASLFSGTFPTIRDTGGHNMGAIQNGRVDPARLNETPFAKPGVYENPDGTVEAWVVARAFNFTPTRLEVPAGRPITMHVTSADVLHGFHVEGTNINTEVLPGHVATYTVTFRHPGETKTICNEYCGAGHHSMINKVVVLPEGTPVAPVVPATTTTTTTTEVTP</sequence>
<dbReference type="PROSITE" id="PS50857">
    <property type="entry name" value="COX2_CUA"/>
    <property type="match status" value="1"/>
</dbReference>
<feature type="domain" description="Cytochrome oxidase subunit II copper A binding" evidence="6">
    <location>
        <begin position="102"/>
        <end position="207"/>
    </location>
</feature>
<feature type="region of interest" description="Disordered" evidence="4">
    <location>
        <begin position="1"/>
        <end position="26"/>
    </location>
</feature>
<dbReference type="Proteomes" id="UP001596297">
    <property type="component" value="Unassembled WGS sequence"/>
</dbReference>
<dbReference type="Gene3D" id="2.60.40.420">
    <property type="entry name" value="Cupredoxins - blue copper proteins"/>
    <property type="match status" value="1"/>
</dbReference>
<evidence type="ECO:0000256" key="2">
    <source>
        <dbReference type="ARBA" id="ARBA00022723"/>
    </source>
</evidence>
<comment type="caution">
    <text evidence="7">The sequence shown here is derived from an EMBL/GenBank/DDBJ whole genome shotgun (WGS) entry which is preliminary data.</text>
</comment>
<keyword evidence="5" id="KW-1133">Transmembrane helix</keyword>
<dbReference type="InterPro" id="IPR008972">
    <property type="entry name" value="Cupredoxin"/>
</dbReference>
<accession>A0ABW1YG88</accession>
<evidence type="ECO:0000259" key="6">
    <source>
        <dbReference type="PROSITE" id="PS50857"/>
    </source>
</evidence>
<keyword evidence="2" id="KW-0479">Metal-binding</keyword>
<dbReference type="CDD" id="cd13913">
    <property type="entry name" value="ba3_CcO_II_C"/>
    <property type="match status" value="1"/>
</dbReference>
<dbReference type="PROSITE" id="PS00078">
    <property type="entry name" value="COX2"/>
    <property type="match status" value="1"/>
</dbReference>
<dbReference type="EMBL" id="JBHSWD010000001">
    <property type="protein sequence ID" value="MFC6592175.1"/>
    <property type="molecule type" value="Genomic_DNA"/>
</dbReference>
<keyword evidence="3" id="KW-0186">Copper</keyword>
<dbReference type="Pfam" id="PF00116">
    <property type="entry name" value="COX2"/>
    <property type="match status" value="1"/>
</dbReference>
<feature type="transmembrane region" description="Helical" evidence="5">
    <location>
        <begin position="40"/>
        <end position="61"/>
    </location>
</feature>
<evidence type="ECO:0000256" key="4">
    <source>
        <dbReference type="SAM" id="MobiDB-lite"/>
    </source>
</evidence>
<reference evidence="8" key="1">
    <citation type="journal article" date="2019" name="Int. J. Syst. Evol. Microbiol.">
        <title>The Global Catalogue of Microorganisms (GCM) 10K type strain sequencing project: providing services to taxonomists for standard genome sequencing and annotation.</title>
        <authorList>
            <consortium name="The Broad Institute Genomics Platform"/>
            <consortium name="The Broad Institute Genome Sequencing Center for Infectious Disease"/>
            <person name="Wu L."/>
            <person name="Ma J."/>
        </authorList>
    </citation>
    <scope>NUCLEOTIDE SEQUENCE [LARGE SCALE GENOMIC DNA]</scope>
    <source>
        <strain evidence="8">CGMCC 1.15772</strain>
    </source>
</reference>
<dbReference type="InterPro" id="IPR002429">
    <property type="entry name" value="CcO_II-like_C"/>
</dbReference>
<keyword evidence="5" id="KW-0472">Membrane</keyword>
<evidence type="ECO:0000313" key="8">
    <source>
        <dbReference type="Proteomes" id="UP001596297"/>
    </source>
</evidence>
<protein>
    <submittedName>
        <fullName evidence="7">Cytochrome c oxidase subunit II</fullName>
    </submittedName>
</protein>
<dbReference type="RefSeq" id="WP_380083185.1">
    <property type="nucleotide sequence ID" value="NZ_JBHSWD010000001.1"/>
</dbReference>
<dbReference type="PANTHER" id="PTHR42838">
    <property type="entry name" value="CYTOCHROME C OXIDASE SUBUNIT II"/>
    <property type="match status" value="1"/>
</dbReference>